<proteinExistence type="predicted"/>
<keyword evidence="2" id="KW-1185">Reference proteome</keyword>
<dbReference type="KEGG" id="pvp:111733287"/>
<gene>
    <name evidence="3" type="primary">LOC111733287</name>
</gene>
<evidence type="ECO:0000313" key="2">
    <source>
        <dbReference type="Proteomes" id="UP000515202"/>
    </source>
</evidence>
<evidence type="ECO:0000313" key="3">
    <source>
        <dbReference type="RefSeq" id="XP_023381045.1"/>
    </source>
</evidence>
<protein>
    <submittedName>
        <fullName evidence="3">Uncharacterized protein LOC111733287</fullName>
    </submittedName>
</protein>
<reference evidence="3" key="1">
    <citation type="submission" date="2025-08" db="UniProtKB">
        <authorList>
            <consortium name="RefSeq"/>
        </authorList>
    </citation>
    <scope>IDENTIFICATION</scope>
    <source>
        <tissue evidence="3">Kidney</tissue>
    </source>
</reference>
<accession>A0A6P6C1L6</accession>
<feature type="region of interest" description="Disordered" evidence="1">
    <location>
        <begin position="1"/>
        <end position="45"/>
    </location>
</feature>
<dbReference type="GeneID" id="111733287"/>
<name>A0A6P6C1L6_PTEVA</name>
<dbReference type="AlphaFoldDB" id="A0A6P6C1L6"/>
<dbReference type="Proteomes" id="UP000515202">
    <property type="component" value="Unplaced"/>
</dbReference>
<evidence type="ECO:0000256" key="1">
    <source>
        <dbReference type="SAM" id="MobiDB-lite"/>
    </source>
</evidence>
<dbReference type="RefSeq" id="XP_023381045.1">
    <property type="nucleotide sequence ID" value="XM_023525277.1"/>
</dbReference>
<sequence length="234" mass="25168">MKHTPRSPGLKAADAGGGPRAGGYRRIPQLGAARTPPPPFTQRGPGTPLPACAAEAAKACGLRFCHCRRAGLCTGPPAGDVRLCCPRPPGRPEGCQAKAMATGWLHCLTTVPALLLADERGAGAARWQRRPQELQANPPLFFLIPPHPPAQTRKCFPDTLADVPRFPGTGLDHFRWVKSHLFGGRRVALGPRPAERNGWGQFLVGTMALAKGLPENFHRPSFLRPSACSCFCFY</sequence>
<organism evidence="2 3">
    <name type="scientific">Pteropus vampyrus</name>
    <name type="common">Large flying fox</name>
    <dbReference type="NCBI Taxonomy" id="132908"/>
    <lineage>
        <taxon>Eukaryota</taxon>
        <taxon>Metazoa</taxon>
        <taxon>Chordata</taxon>
        <taxon>Craniata</taxon>
        <taxon>Vertebrata</taxon>
        <taxon>Euteleostomi</taxon>
        <taxon>Mammalia</taxon>
        <taxon>Eutheria</taxon>
        <taxon>Laurasiatheria</taxon>
        <taxon>Chiroptera</taxon>
        <taxon>Yinpterochiroptera</taxon>
        <taxon>Pteropodoidea</taxon>
        <taxon>Pteropodidae</taxon>
        <taxon>Pteropodinae</taxon>
        <taxon>Pteropus</taxon>
    </lineage>
</organism>